<proteinExistence type="predicted"/>
<sequence>MKFDKSKWNEQQDPLFPSSYRPEMFKDLTTNNKLVGMNYNQLIAKLGTPDNKGGGLISYKIMVEYGGGIDPVYTKELRFAVSKDSLISSYKVVEWRK</sequence>
<dbReference type="RefSeq" id="WP_169607214.1">
    <property type="nucleotide sequence ID" value="NZ_CP051682.1"/>
</dbReference>
<protein>
    <submittedName>
        <fullName evidence="1">Uncharacterized protein</fullName>
    </submittedName>
</protein>
<accession>A0A7L5E1D3</accession>
<dbReference type="AlphaFoldDB" id="A0A7L5E1D3"/>
<dbReference type="Proteomes" id="UP000503278">
    <property type="component" value="Chromosome"/>
</dbReference>
<reference evidence="1 2" key="1">
    <citation type="submission" date="2020-04" db="EMBL/GenBank/DDBJ databases">
        <title>Genome sequencing of novel species.</title>
        <authorList>
            <person name="Heo J."/>
            <person name="Kim S.-J."/>
            <person name="Kim J.-S."/>
            <person name="Hong S.-B."/>
            <person name="Kwon S.-W."/>
        </authorList>
    </citation>
    <scope>NUCLEOTIDE SEQUENCE [LARGE SCALE GENOMIC DNA]</scope>
    <source>
        <strain evidence="1 2">F39-2</strain>
    </source>
</reference>
<gene>
    <name evidence="1" type="ORF">HH214_09590</name>
</gene>
<evidence type="ECO:0000313" key="1">
    <source>
        <dbReference type="EMBL" id="QJD96109.1"/>
    </source>
</evidence>
<organism evidence="1 2">
    <name type="scientific">Mucilaginibacter robiniae</name>
    <dbReference type="NCBI Taxonomy" id="2728022"/>
    <lineage>
        <taxon>Bacteria</taxon>
        <taxon>Pseudomonadati</taxon>
        <taxon>Bacteroidota</taxon>
        <taxon>Sphingobacteriia</taxon>
        <taxon>Sphingobacteriales</taxon>
        <taxon>Sphingobacteriaceae</taxon>
        <taxon>Mucilaginibacter</taxon>
    </lineage>
</organism>
<dbReference type="KEGG" id="mrob:HH214_09590"/>
<evidence type="ECO:0000313" key="2">
    <source>
        <dbReference type="Proteomes" id="UP000503278"/>
    </source>
</evidence>
<keyword evidence="2" id="KW-1185">Reference proteome</keyword>
<dbReference type="EMBL" id="CP051682">
    <property type="protein sequence ID" value="QJD96109.1"/>
    <property type="molecule type" value="Genomic_DNA"/>
</dbReference>
<name>A0A7L5E1D3_9SPHI</name>